<evidence type="ECO:0000256" key="8">
    <source>
        <dbReference type="SAM" id="Phobius"/>
    </source>
</evidence>
<dbReference type="RefSeq" id="WP_151431096.1">
    <property type="nucleotide sequence ID" value="NZ_JANJZI010000010.1"/>
</dbReference>
<evidence type="ECO:0000256" key="5">
    <source>
        <dbReference type="ARBA" id="ARBA00022692"/>
    </source>
</evidence>
<evidence type="ECO:0000256" key="4">
    <source>
        <dbReference type="ARBA" id="ARBA00022475"/>
    </source>
</evidence>
<feature type="transmembrane region" description="Helical" evidence="8">
    <location>
        <begin position="291"/>
        <end position="313"/>
    </location>
</feature>
<keyword evidence="5 8" id="KW-0812">Transmembrane</keyword>
<evidence type="ECO:0000256" key="3">
    <source>
        <dbReference type="ARBA" id="ARBA00022448"/>
    </source>
</evidence>
<dbReference type="Pfam" id="PF03547">
    <property type="entry name" value="Mem_trans"/>
    <property type="match status" value="1"/>
</dbReference>
<evidence type="ECO:0000256" key="6">
    <source>
        <dbReference type="ARBA" id="ARBA00022989"/>
    </source>
</evidence>
<comment type="similarity">
    <text evidence="2">Belongs to the auxin efflux carrier (TC 2.A.69) family.</text>
</comment>
<evidence type="ECO:0000313" key="10">
    <source>
        <dbReference type="Proteomes" id="UP000479639"/>
    </source>
</evidence>
<sequence>MDAGMLTIVQELVTLFIIVGVGYGAKRTRFMIVEFDRMLSRLVINLALPGLILGSVLTADELPGRREILLTFALACASYVVLVAVAYAFTTLLRIPAGHRGVYRFMLCFGNVGFIGFPVISAIFGPEALIYATVFNLPFNFLVFSVGAWFLTQDTDGDVRVRPSWRTFVTPVMLACIAAIGLALGDVHSVPVLGDALYTLGSITTPAALLIIGSSLANMPMRDLLGGPRLWACALFRLLGMPVIIWAVFHWFVPSGLLFSIILVLSGMPVATNGTMLCYQYGGNSRVMAQGTFVTTVLALLTIPVLAGFVGMVG</sequence>
<feature type="transmembrane region" description="Helical" evidence="8">
    <location>
        <begin position="102"/>
        <end position="124"/>
    </location>
</feature>
<feature type="transmembrane region" description="Helical" evidence="8">
    <location>
        <begin position="230"/>
        <end position="252"/>
    </location>
</feature>
<dbReference type="InterPro" id="IPR038770">
    <property type="entry name" value="Na+/solute_symporter_sf"/>
</dbReference>
<feature type="transmembrane region" description="Helical" evidence="8">
    <location>
        <begin position="164"/>
        <end position="184"/>
    </location>
</feature>
<evidence type="ECO:0000256" key="7">
    <source>
        <dbReference type="ARBA" id="ARBA00023136"/>
    </source>
</evidence>
<dbReference type="EMBL" id="WAJS01000024">
    <property type="protein sequence ID" value="KAB1644681.1"/>
    <property type="molecule type" value="Genomic_DNA"/>
</dbReference>
<feature type="transmembrane region" description="Helical" evidence="8">
    <location>
        <begin position="6"/>
        <end position="26"/>
    </location>
</feature>
<keyword evidence="6 8" id="KW-1133">Transmembrane helix</keyword>
<feature type="transmembrane region" description="Helical" evidence="8">
    <location>
        <begin position="258"/>
        <end position="279"/>
    </location>
</feature>
<keyword evidence="7 8" id="KW-0472">Membrane</keyword>
<feature type="transmembrane region" description="Helical" evidence="8">
    <location>
        <begin position="38"/>
        <end position="57"/>
    </location>
</feature>
<feature type="transmembrane region" description="Helical" evidence="8">
    <location>
        <begin position="196"/>
        <end position="218"/>
    </location>
</feature>
<feature type="transmembrane region" description="Helical" evidence="8">
    <location>
        <begin position="130"/>
        <end position="152"/>
    </location>
</feature>
<comment type="caution">
    <text evidence="9">The sequence shown here is derived from an EMBL/GenBank/DDBJ whole genome shotgun (WGS) entry which is preliminary data.</text>
</comment>
<feature type="transmembrane region" description="Helical" evidence="8">
    <location>
        <begin position="69"/>
        <end position="90"/>
    </location>
</feature>
<keyword evidence="10" id="KW-1185">Reference proteome</keyword>
<evidence type="ECO:0000256" key="1">
    <source>
        <dbReference type="ARBA" id="ARBA00004651"/>
    </source>
</evidence>
<keyword evidence="4" id="KW-1003">Cell membrane</keyword>
<proteinExistence type="inferred from homology"/>
<dbReference type="GO" id="GO:0005886">
    <property type="term" value="C:plasma membrane"/>
    <property type="evidence" value="ECO:0007669"/>
    <property type="project" value="UniProtKB-SubCell"/>
</dbReference>
<evidence type="ECO:0000256" key="2">
    <source>
        <dbReference type="ARBA" id="ARBA00010145"/>
    </source>
</evidence>
<evidence type="ECO:0000313" key="9">
    <source>
        <dbReference type="EMBL" id="KAB1644681.1"/>
    </source>
</evidence>
<organism evidence="9 10">
    <name type="scientific">Adlercreutzia muris</name>
    <dbReference type="NCBI Taxonomy" id="1796610"/>
    <lineage>
        <taxon>Bacteria</taxon>
        <taxon>Bacillati</taxon>
        <taxon>Actinomycetota</taxon>
        <taxon>Coriobacteriia</taxon>
        <taxon>Eggerthellales</taxon>
        <taxon>Eggerthellaceae</taxon>
        <taxon>Adlercreutzia</taxon>
    </lineage>
</organism>
<dbReference type="InterPro" id="IPR004776">
    <property type="entry name" value="Mem_transp_PIN-like"/>
</dbReference>
<keyword evidence="3" id="KW-0813">Transport</keyword>
<protein>
    <submittedName>
        <fullName evidence="9">AEC family transporter</fullName>
    </submittedName>
</protein>
<reference evidence="9 10" key="1">
    <citation type="submission" date="2019-09" db="EMBL/GenBank/DDBJ databases">
        <title>Whole genome shotgun sequencing (WGS) of Ellagibacter isourolithinifaciens DSM 104140(T) and Adlercreutzia muris DSM 29508(T).</title>
        <authorList>
            <person name="Stoll D.A."/>
            <person name="Danylec N."/>
            <person name="Huch M."/>
        </authorList>
    </citation>
    <scope>NUCLEOTIDE SEQUENCE [LARGE SCALE GENOMIC DNA]</scope>
    <source>
        <strain evidence="9 10">DSM 29508</strain>
    </source>
</reference>
<dbReference type="PANTHER" id="PTHR36838:SF1">
    <property type="entry name" value="SLR1864 PROTEIN"/>
    <property type="match status" value="1"/>
</dbReference>
<gene>
    <name evidence="9" type="ORF">F8D48_08150</name>
</gene>
<dbReference type="Proteomes" id="UP000479639">
    <property type="component" value="Unassembled WGS sequence"/>
</dbReference>
<dbReference type="Gene3D" id="1.20.1530.20">
    <property type="match status" value="1"/>
</dbReference>
<dbReference type="PANTHER" id="PTHR36838">
    <property type="entry name" value="AUXIN EFFLUX CARRIER FAMILY PROTEIN"/>
    <property type="match status" value="1"/>
</dbReference>
<name>A0A7C8BTN1_9ACTN</name>
<dbReference type="GO" id="GO:0055085">
    <property type="term" value="P:transmembrane transport"/>
    <property type="evidence" value="ECO:0007669"/>
    <property type="project" value="InterPro"/>
</dbReference>
<accession>A0A7C8BTN1</accession>
<comment type="subcellular location">
    <subcellularLocation>
        <location evidence="1">Cell membrane</location>
        <topology evidence="1">Multi-pass membrane protein</topology>
    </subcellularLocation>
</comment>
<dbReference type="AlphaFoldDB" id="A0A7C8BTN1"/>